<evidence type="ECO:0000313" key="12">
    <source>
        <dbReference type="Proteomes" id="UP000318231"/>
    </source>
</evidence>
<gene>
    <name evidence="10" type="ORF">DSQ42_00080</name>
    <name evidence="9" type="ORF">FJM05_00080</name>
    <name evidence="8" type="ORF">LH652_00080</name>
</gene>
<evidence type="ECO:0000313" key="8">
    <source>
        <dbReference type="EMBL" id="MCF1348698.1"/>
    </source>
</evidence>
<organism evidence="9 12">
    <name type="scientific">Ureaplasma urealyticum</name>
    <name type="common">Ureaplasma urealyticum biotype 2</name>
    <dbReference type="NCBI Taxonomy" id="2130"/>
    <lineage>
        <taxon>Bacteria</taxon>
        <taxon>Bacillati</taxon>
        <taxon>Mycoplasmatota</taxon>
        <taxon>Mycoplasmoidales</taxon>
        <taxon>Mycoplasmoidaceae</taxon>
        <taxon>Ureaplasma</taxon>
    </lineage>
</organism>
<protein>
    <submittedName>
        <fullName evidence="9">BMP family ABC transporter substrate-binding protein</fullName>
    </submittedName>
</protein>
<reference evidence="9 12" key="2">
    <citation type="submission" date="2019-07" db="EMBL/GenBank/DDBJ databases">
        <title>Comparative genomics of three clinical Ureaplasma species: analysis of their core genomes and virulence factors.</title>
        <authorList>
            <person name="Yang T."/>
            <person name="Zhang Y."/>
            <person name="Li X."/>
            <person name="Kong Y."/>
            <person name="Yu H."/>
            <person name="Ruan Z."/>
            <person name="Xie X."/>
            <person name="Zhang J."/>
        </authorList>
    </citation>
    <scope>NUCLEOTIDE SEQUENCE [LARGE SCALE GENOMIC DNA]</scope>
    <source>
        <strain evidence="9 12">132</strain>
    </source>
</reference>
<keyword evidence="4" id="KW-0472">Membrane</keyword>
<dbReference type="InterPro" id="IPR054816">
    <property type="entry name" value="Lipoprotein_mollicutes-type_CS"/>
</dbReference>
<feature type="chain" id="PRO_5044476098" evidence="6">
    <location>
        <begin position="29"/>
        <end position="526"/>
    </location>
</feature>
<evidence type="ECO:0000313" key="10">
    <source>
        <dbReference type="EMBL" id="RCJ01892.1"/>
    </source>
</evidence>
<dbReference type="AlphaFoldDB" id="A0AAP9ACP8"/>
<sequence length="526" mass="57338">MKKSKINKKILFASFAGVATLASVAAIAASCNDSNKNNGGTSQDGNYVSKLVLENFYSKPAGDIGDNPGYHRTYNSLYDDGARMLGLISFSHSGPIAEYFKSPNAKKDLSAVLIDDKFSGNEGKDRIASVSYRVDQAAFLTGIAAAYYLNANQETFGKDGKLTWGGYVGLHFTSTSTFIQGFKFGVQWANEKLKDKNINQEDANGTEKKWMNVEQVFANKYVAGSFKPDEEGATNIINDLITKKADVILPVAGPQTNIATSIVSNATDPSVIIGVDTAQELDDVTNRKRITNKTVNDGKTILFSIVKRVDLAMKGAIENASKGAQLTDDITKDAYKLGTHTEASLDKSTYVDDTPLVELSNAGRVYLEQAAKLAGLKAITYAQIVDAIQNEDLFKLLSQKGTTTLENVATKTNDGWTLKNEYSNKPFAELQKLLGGEVYINELDKKLYPYSLTGSSYLEEDKTKRSASQEFKKAWDAATTPEAKEKLAKVVLGQNNAVIKDKSFSESAYNGLAAFYKSKKIIIPKI</sequence>
<dbReference type="Proteomes" id="UP000253077">
    <property type="component" value="Unassembled WGS sequence"/>
</dbReference>
<comment type="subcellular location">
    <subcellularLocation>
        <location evidence="1">Cell membrane</location>
    </subcellularLocation>
</comment>
<evidence type="ECO:0000256" key="5">
    <source>
        <dbReference type="ARBA" id="ARBA00023288"/>
    </source>
</evidence>
<dbReference type="EMBL" id="CP041200">
    <property type="protein sequence ID" value="QDI64608.1"/>
    <property type="molecule type" value="Genomic_DNA"/>
</dbReference>
<dbReference type="EMBL" id="QOKT01000001">
    <property type="protein sequence ID" value="RCJ01892.1"/>
    <property type="molecule type" value="Genomic_DNA"/>
</dbReference>
<dbReference type="PANTHER" id="PTHR34296">
    <property type="entry name" value="TRANSCRIPTIONAL ACTIVATOR PROTEIN MED"/>
    <property type="match status" value="1"/>
</dbReference>
<feature type="domain" description="ABC transporter substrate-binding protein PnrA-like" evidence="7">
    <location>
        <begin position="122"/>
        <end position="194"/>
    </location>
</feature>
<dbReference type="InterPro" id="IPR003760">
    <property type="entry name" value="PnrA-like"/>
</dbReference>
<dbReference type="InterPro" id="IPR050957">
    <property type="entry name" value="BMP_lipoprotein"/>
</dbReference>
<evidence type="ECO:0000256" key="1">
    <source>
        <dbReference type="ARBA" id="ARBA00004236"/>
    </source>
</evidence>
<dbReference type="PANTHER" id="PTHR34296:SF2">
    <property type="entry name" value="ABC TRANSPORTER GUANOSINE-BINDING PROTEIN NUPN"/>
    <property type="match status" value="1"/>
</dbReference>
<evidence type="ECO:0000313" key="13">
    <source>
        <dbReference type="Proteomes" id="UP001201240"/>
    </source>
</evidence>
<dbReference type="GeneID" id="93848508"/>
<evidence type="ECO:0000256" key="6">
    <source>
        <dbReference type="SAM" id="SignalP"/>
    </source>
</evidence>
<dbReference type="Gene3D" id="3.40.50.2300">
    <property type="match status" value="1"/>
</dbReference>
<keyword evidence="3 6" id="KW-0732">Signal</keyword>
<dbReference type="PROSITE" id="PS51257">
    <property type="entry name" value="PROKAR_LIPOPROTEIN"/>
    <property type="match status" value="1"/>
</dbReference>
<evidence type="ECO:0000256" key="3">
    <source>
        <dbReference type="ARBA" id="ARBA00022729"/>
    </source>
</evidence>
<reference evidence="10 11" key="1">
    <citation type="submission" date="2018-07" db="EMBL/GenBank/DDBJ databases">
        <title>Ureaplasma urealyticum 1000 the multidrug-resistant clinical isolate obtained from scrapings of the urogenital tract of a woman with inflammatory diseases of the reproductive organs.</title>
        <authorList>
            <person name="Kolesnikova E.A."/>
            <person name="Alekseeva A.E."/>
            <person name="Brusnigina N.F."/>
            <person name="Makhova M.A."/>
        </authorList>
    </citation>
    <scope>NUCLEOTIDE SEQUENCE [LARGE SCALE GENOMIC DNA]</scope>
    <source>
        <strain evidence="10 11">1000</strain>
    </source>
</reference>
<evidence type="ECO:0000313" key="11">
    <source>
        <dbReference type="Proteomes" id="UP000253077"/>
    </source>
</evidence>
<keyword evidence="2" id="KW-1003">Cell membrane</keyword>
<evidence type="ECO:0000259" key="7">
    <source>
        <dbReference type="Pfam" id="PF02608"/>
    </source>
</evidence>
<reference evidence="8 13" key="3">
    <citation type="submission" date="2021-10" db="EMBL/GenBank/DDBJ databases">
        <title>Sequencing the mobilome of antimicrobial resistant bacterial isolates spanning a range of GC content: The potential of a sustainable low cost, low infrastructure approach for surveillance with Oxford Nanopore sequencing.</title>
        <authorList>
            <person name="Sands K."/>
        </authorList>
    </citation>
    <scope>NUCLEOTIDE SEQUENCE [LARGE SCALE GENOMIC DNA]</scope>
    <source>
        <strain evidence="8 13">MIN-202</strain>
    </source>
</reference>
<dbReference type="EMBL" id="JAJBIS010000001">
    <property type="protein sequence ID" value="MCF1348698.1"/>
    <property type="molecule type" value="Genomic_DNA"/>
</dbReference>
<name>A0AAP9ACP8_UREUR</name>
<dbReference type="Proteomes" id="UP000318231">
    <property type="component" value="Chromosome"/>
</dbReference>
<dbReference type="GO" id="GO:0005886">
    <property type="term" value="C:plasma membrane"/>
    <property type="evidence" value="ECO:0007669"/>
    <property type="project" value="UniProtKB-SubCell"/>
</dbReference>
<dbReference type="NCBIfam" id="NF045726">
    <property type="entry name" value="XXplasma_LP"/>
    <property type="match status" value="1"/>
</dbReference>
<evidence type="ECO:0000256" key="2">
    <source>
        <dbReference type="ARBA" id="ARBA00022475"/>
    </source>
</evidence>
<dbReference type="RefSeq" id="WP_004025959.1">
    <property type="nucleotide sequence ID" value="NZ_CAMXZD010000003.1"/>
</dbReference>
<accession>A0AAP9ACP8</accession>
<dbReference type="Pfam" id="PF02608">
    <property type="entry name" value="Bmp"/>
    <property type="match status" value="1"/>
</dbReference>
<evidence type="ECO:0000256" key="4">
    <source>
        <dbReference type="ARBA" id="ARBA00023136"/>
    </source>
</evidence>
<dbReference type="Proteomes" id="UP001201240">
    <property type="component" value="Unassembled WGS sequence"/>
</dbReference>
<proteinExistence type="predicted"/>
<evidence type="ECO:0000313" key="9">
    <source>
        <dbReference type="EMBL" id="QDI64608.1"/>
    </source>
</evidence>
<keyword evidence="5" id="KW-0449">Lipoprotein</keyword>
<feature type="signal peptide" evidence="6">
    <location>
        <begin position="1"/>
        <end position="28"/>
    </location>
</feature>